<geneLocation type="plasmid" evidence="3">
    <name>CLIT_20p</name>
</geneLocation>
<keyword evidence="4" id="KW-1185">Reference proteome</keyword>
<dbReference type="eggNOG" id="COG5527">
    <property type="taxonomic scope" value="Bacteria"/>
</dbReference>
<dbReference type="AlphaFoldDB" id="A0A069RL00"/>
<sequence length="336" mass="39734">MDLYKDNYVVKANQFIQAKGRLGVLEQKLLATLISEIRMEDEDFKKYRLDIKEVGEFIGLNSGEVYTKIREAIRSLKKKSIEIERYNPDTQRLEWETFGLIGYTKIIEGIGYITIRIDPELKPYLLAIKGEETPFTKYLVKNILKLNSSYSIRIYELLKQYEKKRSREFKLEELKDLLDVTEEKSYKRFDNFERRILKKAEEEINAKTDIKISYKKEKTGRKISEIIFKIIPKEEDEDQKVLEALTSSNERDEIRQKCGLAESNFSDKQVMELYTKSVEITDNLNDMFNITPYKYISKGYEIMLKQKDVKYKFSYLKKLLEKGKATIITELIEEGI</sequence>
<accession>A0A069RL00</accession>
<dbReference type="Pfam" id="PF21205">
    <property type="entry name" value="Rep3_C"/>
    <property type="match status" value="1"/>
</dbReference>
<dbReference type="SUPFAM" id="SSF46785">
    <property type="entry name" value="Winged helix' DNA-binding domain"/>
    <property type="match status" value="2"/>
</dbReference>
<evidence type="ECO:0000256" key="1">
    <source>
        <dbReference type="ARBA" id="ARBA00038283"/>
    </source>
</evidence>
<dbReference type="RefSeq" id="WP_207647198.1">
    <property type="nucleotide sequence ID" value="NZ_FSRH01000022.1"/>
</dbReference>
<dbReference type="Gene3D" id="1.10.10.10">
    <property type="entry name" value="Winged helix-like DNA-binding domain superfamily/Winged helix DNA-binding domain"/>
    <property type="match status" value="2"/>
</dbReference>
<proteinExistence type="inferred from homology"/>
<protein>
    <submittedName>
        <fullName evidence="3">Putative replication initiator protein</fullName>
    </submittedName>
</protein>
<evidence type="ECO:0000313" key="3">
    <source>
        <dbReference type="EMBL" id="KDR96795.1"/>
    </source>
</evidence>
<evidence type="ECO:0000259" key="2">
    <source>
        <dbReference type="Pfam" id="PF01051"/>
    </source>
</evidence>
<comment type="similarity">
    <text evidence="1">Belongs to the initiator RepB protein family.</text>
</comment>
<gene>
    <name evidence="3" type="ORF">CLIT_20p00080</name>
</gene>
<dbReference type="GO" id="GO:0003887">
    <property type="term" value="F:DNA-directed DNA polymerase activity"/>
    <property type="evidence" value="ECO:0007669"/>
    <property type="project" value="InterPro"/>
</dbReference>
<name>A0A069RL00_PEPLI</name>
<dbReference type="Pfam" id="PF01051">
    <property type="entry name" value="Rep3_N"/>
    <property type="match status" value="1"/>
</dbReference>
<dbReference type="InterPro" id="IPR036390">
    <property type="entry name" value="WH_DNA-bd_sf"/>
</dbReference>
<evidence type="ECO:0000313" key="4">
    <source>
        <dbReference type="Proteomes" id="UP000027946"/>
    </source>
</evidence>
<dbReference type="InterPro" id="IPR000525">
    <property type="entry name" value="Initiator_Rep_WH1"/>
</dbReference>
<dbReference type="EMBL" id="JJMM01000001">
    <property type="protein sequence ID" value="KDR96795.1"/>
    <property type="molecule type" value="Genomic_DNA"/>
</dbReference>
<dbReference type="InterPro" id="IPR036388">
    <property type="entry name" value="WH-like_DNA-bd_sf"/>
</dbReference>
<organism evidence="3 4">
    <name type="scientific">Peptoclostridium litorale DSM 5388</name>
    <dbReference type="NCBI Taxonomy" id="1121324"/>
    <lineage>
        <taxon>Bacteria</taxon>
        <taxon>Bacillati</taxon>
        <taxon>Bacillota</taxon>
        <taxon>Clostridia</taxon>
        <taxon>Peptostreptococcales</taxon>
        <taxon>Peptoclostridiaceae</taxon>
        <taxon>Peptoclostridium</taxon>
    </lineage>
</organism>
<comment type="caution">
    <text evidence="3">The sequence shown here is derived from an EMBL/GenBank/DDBJ whole genome shotgun (WGS) entry which is preliminary data.</text>
</comment>
<dbReference type="GO" id="GO:0006270">
    <property type="term" value="P:DNA replication initiation"/>
    <property type="evidence" value="ECO:0007669"/>
    <property type="project" value="InterPro"/>
</dbReference>
<feature type="domain" description="Initiator Rep protein WH1" evidence="2">
    <location>
        <begin position="9"/>
        <end position="159"/>
    </location>
</feature>
<dbReference type="Proteomes" id="UP000027946">
    <property type="component" value="Unassembled WGS sequence"/>
</dbReference>
<reference evidence="3 4" key="1">
    <citation type="submission" date="2014-03" db="EMBL/GenBank/DDBJ databases">
        <title>Genome sequence of Clostridium litorale W6, DSM 5388.</title>
        <authorList>
            <person name="Poehlein A."/>
            <person name="Jagirdar A."/>
            <person name="Khonsari B."/>
            <person name="Chibani C.M."/>
            <person name="Gutierrez Gutierrez D.A."/>
            <person name="Davydova E."/>
            <person name="Alghaithi H.S."/>
            <person name="Nair K.P."/>
            <person name="Dhamotharan K."/>
            <person name="Chandran L."/>
            <person name="G W."/>
            <person name="Daniel R."/>
        </authorList>
    </citation>
    <scope>NUCLEOTIDE SEQUENCE [LARGE SCALE GENOMIC DNA]</scope>
    <source>
        <strain evidence="3 4">W6</strain>
        <plasmid evidence="3">CLIT_20p</plasmid>
    </source>
</reference>
<keyword evidence="3" id="KW-0614">Plasmid</keyword>